<name>A0A0D0AQ27_9AGAM</name>
<dbReference type="AlphaFoldDB" id="A0A0D0AQ27"/>
<reference evidence="1 2" key="1">
    <citation type="submission" date="2014-04" db="EMBL/GenBank/DDBJ databases">
        <authorList>
            <consortium name="DOE Joint Genome Institute"/>
            <person name="Kuo A."/>
            <person name="Ruytinx J."/>
            <person name="Rineau F."/>
            <person name="Colpaert J."/>
            <person name="Kohler A."/>
            <person name="Nagy L.G."/>
            <person name="Floudas D."/>
            <person name="Copeland A."/>
            <person name="Barry K.W."/>
            <person name="Cichocki N."/>
            <person name="Veneault-Fourrey C."/>
            <person name="LaButti K."/>
            <person name="Lindquist E.A."/>
            <person name="Lipzen A."/>
            <person name="Lundell T."/>
            <person name="Morin E."/>
            <person name="Murat C."/>
            <person name="Sun H."/>
            <person name="Tunlid A."/>
            <person name="Henrissat B."/>
            <person name="Grigoriev I.V."/>
            <person name="Hibbett D.S."/>
            <person name="Martin F."/>
            <person name="Nordberg H.P."/>
            <person name="Cantor M.N."/>
            <person name="Hua S.X."/>
        </authorList>
    </citation>
    <scope>NUCLEOTIDE SEQUENCE [LARGE SCALE GENOMIC DNA]</scope>
    <source>
        <strain evidence="1 2">UH-Slu-Lm8-n1</strain>
    </source>
</reference>
<protein>
    <submittedName>
        <fullName evidence="1">Uncharacterized protein</fullName>
    </submittedName>
</protein>
<reference evidence="2" key="2">
    <citation type="submission" date="2015-01" db="EMBL/GenBank/DDBJ databases">
        <title>Evolutionary Origins and Diversification of the Mycorrhizal Mutualists.</title>
        <authorList>
            <consortium name="DOE Joint Genome Institute"/>
            <consortium name="Mycorrhizal Genomics Consortium"/>
            <person name="Kohler A."/>
            <person name="Kuo A."/>
            <person name="Nagy L.G."/>
            <person name="Floudas D."/>
            <person name="Copeland A."/>
            <person name="Barry K.W."/>
            <person name="Cichocki N."/>
            <person name="Veneault-Fourrey C."/>
            <person name="LaButti K."/>
            <person name="Lindquist E.A."/>
            <person name="Lipzen A."/>
            <person name="Lundell T."/>
            <person name="Morin E."/>
            <person name="Murat C."/>
            <person name="Riley R."/>
            <person name="Ohm R."/>
            <person name="Sun H."/>
            <person name="Tunlid A."/>
            <person name="Henrissat B."/>
            <person name="Grigoriev I.V."/>
            <person name="Hibbett D.S."/>
            <person name="Martin F."/>
        </authorList>
    </citation>
    <scope>NUCLEOTIDE SEQUENCE [LARGE SCALE GENOMIC DNA]</scope>
    <source>
        <strain evidence="2">UH-Slu-Lm8-n1</strain>
    </source>
</reference>
<keyword evidence="2" id="KW-1185">Reference proteome</keyword>
<proteinExistence type="predicted"/>
<dbReference type="HOGENOM" id="CLU_2575460_0_0_1"/>
<gene>
    <name evidence="1" type="ORF">CY34DRAFT_813174</name>
</gene>
<accession>A0A0D0AQ27</accession>
<sequence>MCTLHANLWTEAEPICSPAIPFYLGESGAAIRQNETNSLTRWYLVYDTLVFCGPEDAPESISYYLHPPLMARDPMKWTQQR</sequence>
<evidence type="ECO:0000313" key="1">
    <source>
        <dbReference type="EMBL" id="KIK34053.1"/>
    </source>
</evidence>
<dbReference type="EMBL" id="KN835818">
    <property type="protein sequence ID" value="KIK34053.1"/>
    <property type="molecule type" value="Genomic_DNA"/>
</dbReference>
<dbReference type="InParanoid" id="A0A0D0AQ27"/>
<evidence type="ECO:0000313" key="2">
    <source>
        <dbReference type="Proteomes" id="UP000054485"/>
    </source>
</evidence>
<dbReference type="Proteomes" id="UP000054485">
    <property type="component" value="Unassembled WGS sequence"/>
</dbReference>
<organism evidence="1 2">
    <name type="scientific">Suillus luteus UH-Slu-Lm8-n1</name>
    <dbReference type="NCBI Taxonomy" id="930992"/>
    <lineage>
        <taxon>Eukaryota</taxon>
        <taxon>Fungi</taxon>
        <taxon>Dikarya</taxon>
        <taxon>Basidiomycota</taxon>
        <taxon>Agaricomycotina</taxon>
        <taxon>Agaricomycetes</taxon>
        <taxon>Agaricomycetidae</taxon>
        <taxon>Boletales</taxon>
        <taxon>Suillineae</taxon>
        <taxon>Suillaceae</taxon>
        <taxon>Suillus</taxon>
    </lineage>
</organism>